<sequence>MDILVTLLTAYVDYAVDDDRKSHSGYILFMNGGPIS</sequence>
<reference evidence="1 3" key="2">
    <citation type="journal article" date="2018" name="Plant J.">
        <title>The Physcomitrella patens chromosome-scale assembly reveals moss genome structure and evolution.</title>
        <authorList>
            <person name="Lang D."/>
            <person name="Ullrich K.K."/>
            <person name="Murat F."/>
            <person name="Fuchs J."/>
            <person name="Jenkins J."/>
            <person name="Haas F.B."/>
            <person name="Piednoel M."/>
            <person name="Gundlach H."/>
            <person name="Van Bel M."/>
            <person name="Meyberg R."/>
            <person name="Vives C."/>
            <person name="Morata J."/>
            <person name="Symeonidi A."/>
            <person name="Hiss M."/>
            <person name="Muchero W."/>
            <person name="Kamisugi Y."/>
            <person name="Saleh O."/>
            <person name="Blanc G."/>
            <person name="Decker E.L."/>
            <person name="van Gessel N."/>
            <person name="Grimwood J."/>
            <person name="Hayes R.D."/>
            <person name="Graham S.W."/>
            <person name="Gunter L.E."/>
            <person name="McDaniel S.F."/>
            <person name="Hoernstein S.N.W."/>
            <person name="Larsson A."/>
            <person name="Li F.W."/>
            <person name="Perroud P.F."/>
            <person name="Phillips J."/>
            <person name="Ranjan P."/>
            <person name="Rokshar D.S."/>
            <person name="Rothfels C.J."/>
            <person name="Schneider L."/>
            <person name="Shu S."/>
            <person name="Stevenson D.W."/>
            <person name="Thummler F."/>
            <person name="Tillich M."/>
            <person name="Villarreal Aguilar J.C."/>
            <person name="Widiez T."/>
            <person name="Wong G.K."/>
            <person name="Wymore A."/>
            <person name="Zhang Y."/>
            <person name="Zimmer A.D."/>
            <person name="Quatrano R.S."/>
            <person name="Mayer K.F.X."/>
            <person name="Goodstein D."/>
            <person name="Casacuberta J.M."/>
            <person name="Vandepoele K."/>
            <person name="Reski R."/>
            <person name="Cuming A.C."/>
            <person name="Tuskan G.A."/>
            <person name="Maumus F."/>
            <person name="Salse J."/>
            <person name="Schmutz J."/>
            <person name="Rensing S.A."/>
        </authorList>
    </citation>
    <scope>NUCLEOTIDE SEQUENCE [LARGE SCALE GENOMIC DNA]</scope>
    <source>
        <strain evidence="2 3">cv. Gransden 2004</strain>
    </source>
</reference>
<evidence type="ECO:0000313" key="1">
    <source>
        <dbReference type="EMBL" id="PNR47706.1"/>
    </source>
</evidence>
<gene>
    <name evidence="1" type="ORF">PHYPA_012179</name>
</gene>
<name>A0A2K1K1Q0_PHYPA</name>
<accession>A0A2K1K1Q0</accession>
<organism evidence="1">
    <name type="scientific">Physcomitrium patens</name>
    <name type="common">Spreading-leaved earth moss</name>
    <name type="synonym">Physcomitrella patens</name>
    <dbReference type="NCBI Taxonomy" id="3218"/>
    <lineage>
        <taxon>Eukaryota</taxon>
        <taxon>Viridiplantae</taxon>
        <taxon>Streptophyta</taxon>
        <taxon>Embryophyta</taxon>
        <taxon>Bryophyta</taxon>
        <taxon>Bryophytina</taxon>
        <taxon>Bryopsida</taxon>
        <taxon>Funariidae</taxon>
        <taxon>Funariales</taxon>
        <taxon>Funariaceae</taxon>
        <taxon>Physcomitrium</taxon>
    </lineage>
</organism>
<protein>
    <submittedName>
        <fullName evidence="1 2">Uncharacterized protein</fullName>
    </submittedName>
</protein>
<dbReference type="InParanoid" id="A0A2K1K1Q0"/>
<reference evidence="1 3" key="1">
    <citation type="journal article" date="2008" name="Science">
        <title>The Physcomitrella genome reveals evolutionary insights into the conquest of land by plants.</title>
        <authorList>
            <person name="Rensing S."/>
            <person name="Lang D."/>
            <person name="Zimmer A."/>
            <person name="Terry A."/>
            <person name="Salamov A."/>
            <person name="Shapiro H."/>
            <person name="Nishiyama T."/>
            <person name="Perroud P.-F."/>
            <person name="Lindquist E."/>
            <person name="Kamisugi Y."/>
            <person name="Tanahashi T."/>
            <person name="Sakakibara K."/>
            <person name="Fujita T."/>
            <person name="Oishi K."/>
            <person name="Shin-I T."/>
            <person name="Kuroki Y."/>
            <person name="Toyoda A."/>
            <person name="Suzuki Y."/>
            <person name="Hashimoto A."/>
            <person name="Yamaguchi K."/>
            <person name="Sugano A."/>
            <person name="Kohara Y."/>
            <person name="Fujiyama A."/>
            <person name="Anterola A."/>
            <person name="Aoki S."/>
            <person name="Ashton N."/>
            <person name="Barbazuk W.B."/>
            <person name="Barker E."/>
            <person name="Bennetzen J."/>
            <person name="Bezanilla M."/>
            <person name="Blankenship R."/>
            <person name="Cho S.H."/>
            <person name="Dutcher S."/>
            <person name="Estelle M."/>
            <person name="Fawcett J.A."/>
            <person name="Gundlach H."/>
            <person name="Hanada K."/>
            <person name="Heyl A."/>
            <person name="Hicks K.A."/>
            <person name="Hugh J."/>
            <person name="Lohr M."/>
            <person name="Mayer K."/>
            <person name="Melkozernov A."/>
            <person name="Murata T."/>
            <person name="Nelson D."/>
            <person name="Pils B."/>
            <person name="Prigge M."/>
            <person name="Reiss B."/>
            <person name="Renner T."/>
            <person name="Rombauts S."/>
            <person name="Rushton P."/>
            <person name="Sanderfoot A."/>
            <person name="Schween G."/>
            <person name="Shiu S.-H."/>
            <person name="Stueber K."/>
            <person name="Theodoulou F.L."/>
            <person name="Tu H."/>
            <person name="Van de Peer Y."/>
            <person name="Verrier P.J."/>
            <person name="Waters E."/>
            <person name="Wood A."/>
            <person name="Yang L."/>
            <person name="Cove D."/>
            <person name="Cuming A."/>
            <person name="Hasebe M."/>
            <person name="Lucas S."/>
            <person name="Mishler D.B."/>
            <person name="Reski R."/>
            <person name="Grigoriev I."/>
            <person name="Quatrano R.S."/>
            <person name="Boore J.L."/>
        </authorList>
    </citation>
    <scope>NUCLEOTIDE SEQUENCE [LARGE SCALE GENOMIC DNA]</scope>
    <source>
        <strain evidence="2 3">cv. Gransden 2004</strain>
    </source>
</reference>
<dbReference type="Proteomes" id="UP000006727">
    <property type="component" value="Chromosome 9"/>
</dbReference>
<dbReference type="AlphaFoldDB" id="A0A2K1K1Q0"/>
<evidence type="ECO:0000313" key="2">
    <source>
        <dbReference type="EnsemblPlants" id="Pp3c9_2657V3.1"/>
    </source>
</evidence>
<keyword evidence="3" id="KW-1185">Reference proteome</keyword>
<reference evidence="2" key="3">
    <citation type="submission" date="2020-12" db="UniProtKB">
        <authorList>
            <consortium name="EnsemblPlants"/>
        </authorList>
    </citation>
    <scope>IDENTIFICATION</scope>
</reference>
<evidence type="ECO:0000313" key="3">
    <source>
        <dbReference type="Proteomes" id="UP000006727"/>
    </source>
</evidence>
<proteinExistence type="predicted"/>
<dbReference type="EnsemblPlants" id="Pp3c9_2657V3.1">
    <property type="protein sequence ID" value="Pp3c9_2657V3.1"/>
    <property type="gene ID" value="Pp3c9_2657"/>
</dbReference>
<dbReference type="Gramene" id="Pp3c9_2657V3.1">
    <property type="protein sequence ID" value="Pp3c9_2657V3.1"/>
    <property type="gene ID" value="Pp3c9_2657"/>
</dbReference>
<dbReference type="EMBL" id="ABEU02000009">
    <property type="protein sequence ID" value="PNR47706.1"/>
    <property type="molecule type" value="Genomic_DNA"/>
</dbReference>